<dbReference type="EMBL" id="JAWLNX010000010">
    <property type="protein sequence ID" value="MEB3368934.1"/>
    <property type="molecule type" value="Genomic_DNA"/>
</dbReference>
<keyword evidence="3" id="KW-1185">Reference proteome</keyword>
<name>A0ABU6ABL6_9PSEU</name>
<dbReference type="Pfam" id="PF01261">
    <property type="entry name" value="AP_endonuc_2"/>
    <property type="match status" value="1"/>
</dbReference>
<dbReference type="InterPro" id="IPR050312">
    <property type="entry name" value="IolE/XylAMocC-like"/>
</dbReference>
<dbReference type="Gene3D" id="3.20.20.150">
    <property type="entry name" value="Divalent-metal-dependent TIM barrel enzymes"/>
    <property type="match status" value="1"/>
</dbReference>
<dbReference type="RefSeq" id="WP_324266430.1">
    <property type="nucleotide sequence ID" value="NZ_JAWLNX010000010.1"/>
</dbReference>
<evidence type="ECO:0000313" key="2">
    <source>
        <dbReference type="EMBL" id="MEB3368934.1"/>
    </source>
</evidence>
<protein>
    <submittedName>
        <fullName evidence="2">TIM barrel protein</fullName>
    </submittedName>
</protein>
<reference evidence="2 3" key="1">
    <citation type="submission" date="2023-10" db="EMBL/GenBank/DDBJ databases">
        <title>Saccharopolyspora sp. nov., isolated from mangrove soil.</title>
        <authorList>
            <person name="Lu Y."/>
            <person name="Liu W."/>
        </authorList>
    </citation>
    <scope>NUCLEOTIDE SEQUENCE [LARGE SCALE GENOMIC DNA]</scope>
    <source>
        <strain evidence="2 3">S2-29</strain>
    </source>
</reference>
<dbReference type="InterPro" id="IPR036237">
    <property type="entry name" value="Xyl_isomerase-like_sf"/>
</dbReference>
<sequence length="252" mass="27736">MIVPGLVSVTLRQCDIDEVVALAAECGLQAIHWGGDVHVPLGDHAAAERAQRRCAAEGIEVEAYGSYYRAGDTDPDSFTAVLDTALALRAPRVRVWAGRRGSADCSPEDRTSVVDDLRRCADAAAARGLRIAVEYHPDTLTDELRSAQVLLRAADHEALESYWQPRANHPVADAVHEVAQLRPDLVGVHVFAWGPGGYHDRLPLSDHQDLWRAAFAELARDQRERHALLEFVRDDSPDELREDAATLLSWLG</sequence>
<gene>
    <name evidence="2" type="ORF">R4I43_16115</name>
</gene>
<proteinExistence type="predicted"/>
<accession>A0ABU6ABL6</accession>
<dbReference type="Proteomes" id="UP001327093">
    <property type="component" value="Unassembled WGS sequence"/>
</dbReference>
<comment type="caution">
    <text evidence="2">The sequence shown here is derived from an EMBL/GenBank/DDBJ whole genome shotgun (WGS) entry which is preliminary data.</text>
</comment>
<evidence type="ECO:0000313" key="3">
    <source>
        <dbReference type="Proteomes" id="UP001327093"/>
    </source>
</evidence>
<dbReference type="PANTHER" id="PTHR12110:SF41">
    <property type="entry name" value="INOSOSE DEHYDRATASE"/>
    <property type="match status" value="1"/>
</dbReference>
<dbReference type="SUPFAM" id="SSF51658">
    <property type="entry name" value="Xylose isomerase-like"/>
    <property type="match status" value="1"/>
</dbReference>
<organism evidence="2 3">
    <name type="scientific">Saccharopolyspora mangrovi</name>
    <dbReference type="NCBI Taxonomy" id="3082379"/>
    <lineage>
        <taxon>Bacteria</taxon>
        <taxon>Bacillati</taxon>
        <taxon>Actinomycetota</taxon>
        <taxon>Actinomycetes</taxon>
        <taxon>Pseudonocardiales</taxon>
        <taxon>Pseudonocardiaceae</taxon>
        <taxon>Saccharopolyspora</taxon>
    </lineage>
</organism>
<feature type="domain" description="Xylose isomerase-like TIM barrel" evidence="1">
    <location>
        <begin position="20"/>
        <end position="247"/>
    </location>
</feature>
<dbReference type="PANTHER" id="PTHR12110">
    <property type="entry name" value="HYDROXYPYRUVATE ISOMERASE"/>
    <property type="match status" value="1"/>
</dbReference>
<evidence type="ECO:0000259" key="1">
    <source>
        <dbReference type="Pfam" id="PF01261"/>
    </source>
</evidence>
<dbReference type="InterPro" id="IPR013022">
    <property type="entry name" value="Xyl_isomerase-like_TIM-brl"/>
</dbReference>